<accession>A0A7W7G4I9</accession>
<protein>
    <submittedName>
        <fullName evidence="2">Uncharacterized protein</fullName>
    </submittedName>
</protein>
<name>A0A7W7G4I9_9ACTN</name>
<organism evidence="2 3">
    <name type="scientific">Paractinoplanes abujensis</name>
    <dbReference type="NCBI Taxonomy" id="882441"/>
    <lineage>
        <taxon>Bacteria</taxon>
        <taxon>Bacillati</taxon>
        <taxon>Actinomycetota</taxon>
        <taxon>Actinomycetes</taxon>
        <taxon>Micromonosporales</taxon>
        <taxon>Micromonosporaceae</taxon>
        <taxon>Paractinoplanes</taxon>
    </lineage>
</organism>
<keyword evidence="3" id="KW-1185">Reference proteome</keyword>
<feature type="compositionally biased region" description="Acidic residues" evidence="1">
    <location>
        <begin position="42"/>
        <end position="60"/>
    </location>
</feature>
<dbReference type="RefSeq" id="WP_184954259.1">
    <property type="nucleotide sequence ID" value="NZ_BOMC01000057.1"/>
</dbReference>
<feature type="region of interest" description="Disordered" evidence="1">
    <location>
        <begin position="1"/>
        <end position="60"/>
    </location>
</feature>
<dbReference type="EMBL" id="JACHMF010000001">
    <property type="protein sequence ID" value="MBB4695977.1"/>
    <property type="molecule type" value="Genomic_DNA"/>
</dbReference>
<proteinExistence type="predicted"/>
<evidence type="ECO:0000256" key="1">
    <source>
        <dbReference type="SAM" id="MobiDB-lite"/>
    </source>
</evidence>
<sequence length="60" mass="6833">MTQPRNVGLETPEADAAEQWADVIPDDDDRAPSRGETSVETPEWDAQEQSEIVRDDDEYR</sequence>
<evidence type="ECO:0000313" key="3">
    <source>
        <dbReference type="Proteomes" id="UP000542742"/>
    </source>
</evidence>
<gene>
    <name evidence="2" type="ORF">BKA14_006125</name>
</gene>
<comment type="caution">
    <text evidence="2">The sequence shown here is derived from an EMBL/GenBank/DDBJ whole genome shotgun (WGS) entry which is preliminary data.</text>
</comment>
<evidence type="ECO:0000313" key="2">
    <source>
        <dbReference type="EMBL" id="MBB4695977.1"/>
    </source>
</evidence>
<reference evidence="2 3" key="1">
    <citation type="submission" date="2020-08" db="EMBL/GenBank/DDBJ databases">
        <title>Sequencing the genomes of 1000 actinobacteria strains.</title>
        <authorList>
            <person name="Klenk H.-P."/>
        </authorList>
    </citation>
    <scope>NUCLEOTIDE SEQUENCE [LARGE SCALE GENOMIC DNA]</scope>
    <source>
        <strain evidence="2 3">DSM 45518</strain>
    </source>
</reference>
<dbReference type="AlphaFoldDB" id="A0A7W7G4I9"/>
<dbReference type="Proteomes" id="UP000542742">
    <property type="component" value="Unassembled WGS sequence"/>
</dbReference>